<dbReference type="GO" id="GO:0006412">
    <property type="term" value="P:translation"/>
    <property type="evidence" value="ECO:0007669"/>
    <property type="project" value="InterPro"/>
</dbReference>
<evidence type="ECO:0000256" key="6">
    <source>
        <dbReference type="SAM" id="MobiDB-lite"/>
    </source>
</evidence>
<dbReference type="Pfam" id="PF00380">
    <property type="entry name" value="Ribosomal_S9"/>
    <property type="match status" value="1"/>
</dbReference>
<sequence length="404" mass="44586">MFDRTASSRDAKRKRAASEENDFNSLLNDFHHLHSTTTYHPPLSSEPSLKMALTPGTIATSSKRALTSTLRTLSLTNTVRFASTSTSSSSSSSSYQQSRIPRLPPIAPLPARTKPTSPSYYTGRPAYIDTLLELEELTRQTKRLLEQSHLLPPNSSAPTLTSARQNLWASIGDLQTILGTNLKAAQYRQIVSRLSLLARYATLVKQFESNPALAGGSEMVDKFHTTLERFMNENAKSQNLLAEKDSDRALWLASEKKIDGKGRAYSMGRRKESSAQVWIVRTKSSVGSILINNQPIQEYFTRTAEREAITWPLKLSSTLGAYNVFALCRGGGKSGQAGAVAHALANAIVAETGSSLGMEHGLPVKKYVRDVLAKDGVLKRDPRMVERKKTGMLKARKAFTWVKR</sequence>
<accession>R9P277</accession>
<dbReference type="Proteomes" id="UP000014071">
    <property type="component" value="Unassembled WGS sequence"/>
</dbReference>
<feature type="compositionally biased region" description="Basic and acidic residues" evidence="6">
    <location>
        <begin position="1"/>
        <end position="10"/>
    </location>
</feature>
<dbReference type="EMBL" id="DF238792">
    <property type="protein sequence ID" value="GAC95297.1"/>
    <property type="molecule type" value="Genomic_DNA"/>
</dbReference>
<feature type="compositionally biased region" description="Low complexity" evidence="6">
    <location>
        <begin position="83"/>
        <end position="94"/>
    </location>
</feature>
<dbReference type="InterPro" id="IPR000754">
    <property type="entry name" value="Ribosomal_uS9"/>
</dbReference>
<evidence type="ECO:0000256" key="1">
    <source>
        <dbReference type="ARBA" id="ARBA00005251"/>
    </source>
</evidence>
<protein>
    <recommendedName>
        <fullName evidence="4">Small ribosomal subunit protein uS9m</fullName>
    </recommendedName>
    <alternativeName>
        <fullName evidence="5">37S ribosomal protein S9, mitochondrial</fullName>
    </alternativeName>
</protein>
<dbReference type="OrthoDB" id="10254627at2759"/>
<dbReference type="PANTHER" id="PTHR21569">
    <property type="entry name" value="RIBOSOMAL PROTEIN S9"/>
    <property type="match status" value="1"/>
</dbReference>
<evidence type="ECO:0000256" key="4">
    <source>
        <dbReference type="ARBA" id="ARBA00039318"/>
    </source>
</evidence>
<dbReference type="AlphaFoldDB" id="R9P277"/>
<evidence type="ECO:0000256" key="3">
    <source>
        <dbReference type="ARBA" id="ARBA00023274"/>
    </source>
</evidence>
<comment type="similarity">
    <text evidence="1">Belongs to the universal ribosomal protein uS9 family.</text>
</comment>
<dbReference type="eggNOG" id="KOG1697">
    <property type="taxonomic scope" value="Eukaryota"/>
</dbReference>
<keyword evidence="8" id="KW-1185">Reference proteome</keyword>
<proteinExistence type="inferred from homology"/>
<organism evidence="7 8">
    <name type="scientific">Pseudozyma hubeiensis (strain SY62)</name>
    <name type="common">Yeast</name>
    <dbReference type="NCBI Taxonomy" id="1305764"/>
    <lineage>
        <taxon>Eukaryota</taxon>
        <taxon>Fungi</taxon>
        <taxon>Dikarya</taxon>
        <taxon>Basidiomycota</taxon>
        <taxon>Ustilaginomycotina</taxon>
        <taxon>Ustilaginomycetes</taxon>
        <taxon>Ustilaginales</taxon>
        <taxon>Ustilaginaceae</taxon>
        <taxon>Pseudozyma</taxon>
    </lineage>
</organism>
<dbReference type="NCBIfam" id="NF001099">
    <property type="entry name" value="PRK00132.1"/>
    <property type="match status" value="1"/>
</dbReference>
<dbReference type="InterPro" id="IPR020568">
    <property type="entry name" value="Ribosomal_Su5_D2-typ_SF"/>
</dbReference>
<dbReference type="GO" id="GO:0005763">
    <property type="term" value="C:mitochondrial small ribosomal subunit"/>
    <property type="evidence" value="ECO:0007669"/>
    <property type="project" value="TreeGrafter"/>
</dbReference>
<reference evidence="8" key="1">
    <citation type="journal article" date="2013" name="Genome Announc.">
        <title>Draft genome sequence of the basidiomycetous yeast-like fungus Pseudozyma hubeiensis SY62, which produces an abundant amount of the biosurfactant mannosylerythritol lipids.</title>
        <authorList>
            <person name="Konishi M."/>
            <person name="Hatada Y."/>
            <person name="Horiuchi J."/>
        </authorList>
    </citation>
    <scope>NUCLEOTIDE SEQUENCE [LARGE SCALE GENOMIC DNA]</scope>
    <source>
        <strain evidence="8">SY62</strain>
    </source>
</reference>
<dbReference type="PANTHER" id="PTHR21569:SF1">
    <property type="entry name" value="SMALL RIBOSOMAL SUBUNIT PROTEIN US9M"/>
    <property type="match status" value="1"/>
</dbReference>
<dbReference type="GO" id="GO:0003735">
    <property type="term" value="F:structural constituent of ribosome"/>
    <property type="evidence" value="ECO:0007669"/>
    <property type="project" value="InterPro"/>
</dbReference>
<gene>
    <name evidence="7" type="ORF">PHSY_002872</name>
</gene>
<dbReference type="STRING" id="1305764.R9P277"/>
<dbReference type="RefSeq" id="XP_012188884.1">
    <property type="nucleotide sequence ID" value="XM_012333494.1"/>
</dbReference>
<evidence type="ECO:0000313" key="7">
    <source>
        <dbReference type="EMBL" id="GAC95297.1"/>
    </source>
</evidence>
<name>R9P277_PSEHS</name>
<evidence type="ECO:0000313" key="8">
    <source>
        <dbReference type="Proteomes" id="UP000014071"/>
    </source>
</evidence>
<dbReference type="InterPro" id="IPR023035">
    <property type="entry name" value="Ribosomal_uS9_bac/plastid"/>
</dbReference>
<keyword evidence="3" id="KW-0687">Ribonucleoprotein</keyword>
<keyword evidence="2 7" id="KW-0689">Ribosomal protein</keyword>
<feature type="region of interest" description="Disordered" evidence="6">
    <location>
        <begin position="81"/>
        <end position="120"/>
    </location>
</feature>
<dbReference type="Gene3D" id="3.30.230.10">
    <property type="match status" value="1"/>
</dbReference>
<feature type="region of interest" description="Disordered" evidence="6">
    <location>
        <begin position="1"/>
        <end position="20"/>
    </location>
</feature>
<evidence type="ECO:0000256" key="5">
    <source>
        <dbReference type="ARBA" id="ARBA00042623"/>
    </source>
</evidence>
<dbReference type="GeneID" id="24108163"/>
<dbReference type="HOGENOM" id="CLU_036531_1_0_1"/>
<dbReference type="InterPro" id="IPR014721">
    <property type="entry name" value="Ribsml_uS5_D2-typ_fold_subgr"/>
</dbReference>
<dbReference type="SUPFAM" id="SSF54211">
    <property type="entry name" value="Ribosomal protein S5 domain 2-like"/>
    <property type="match status" value="1"/>
</dbReference>
<dbReference type="GO" id="GO:0003723">
    <property type="term" value="F:RNA binding"/>
    <property type="evidence" value="ECO:0007669"/>
    <property type="project" value="TreeGrafter"/>
</dbReference>
<evidence type="ECO:0000256" key="2">
    <source>
        <dbReference type="ARBA" id="ARBA00022980"/>
    </source>
</evidence>